<dbReference type="EMBL" id="FNED01000025">
    <property type="protein sequence ID" value="SDJ69552.1"/>
    <property type="molecule type" value="Genomic_DNA"/>
</dbReference>
<dbReference type="PANTHER" id="PTHR31143">
    <property type="match status" value="1"/>
</dbReference>
<reference evidence="2 4" key="2">
    <citation type="submission" date="2016-10" db="EMBL/GenBank/DDBJ databases">
        <authorList>
            <person name="de Groot N.N."/>
        </authorList>
    </citation>
    <scope>NUCLEOTIDE SEQUENCE [LARGE SCALE GENOMIC DNA]</scope>
    <source>
        <strain evidence="2 4">DSM 2895</strain>
    </source>
</reference>
<proteinExistence type="predicted"/>
<evidence type="ECO:0000313" key="3">
    <source>
        <dbReference type="Proteomes" id="UP000037269"/>
    </source>
</evidence>
<dbReference type="Proteomes" id="UP000037269">
    <property type="component" value="Unassembled WGS sequence"/>
</dbReference>
<dbReference type="SUPFAM" id="SSF55729">
    <property type="entry name" value="Acyl-CoA N-acyltransferases (Nat)"/>
    <property type="match status" value="1"/>
</dbReference>
<dbReference type="GO" id="GO:0016740">
    <property type="term" value="F:transferase activity"/>
    <property type="evidence" value="ECO:0007669"/>
    <property type="project" value="UniProtKB-KW"/>
</dbReference>
<dbReference type="OrthoDB" id="2773476at2"/>
<dbReference type="AlphaFoldDB" id="A0A0D1XSH2"/>
<sequence length="101" mass="11637">MTIMKPIMTVYRVMKGDRIISACLSCCVNEKDHEMSVETYDEEEMNKGLATLVCTAYLEHCIENEITPHWSTLETNAESNQLGKKLGFEFESKCKTLEFEF</sequence>
<reference evidence="1 3" key="1">
    <citation type="submission" date="2015-07" db="EMBL/GenBank/DDBJ databases">
        <title>Fjat-14205 dsm 2895.</title>
        <authorList>
            <person name="Liu B."/>
            <person name="Wang J."/>
            <person name="Zhu Y."/>
            <person name="Liu G."/>
            <person name="Chen Q."/>
            <person name="Chen Z."/>
            <person name="Lan J."/>
            <person name="Che J."/>
            <person name="Ge C."/>
            <person name="Shi H."/>
            <person name="Pan Z."/>
            <person name="Liu X."/>
        </authorList>
    </citation>
    <scope>NUCLEOTIDE SEQUENCE [LARGE SCALE GENOMIC DNA]</scope>
    <source>
        <strain evidence="1 3">DSM 2895</strain>
    </source>
</reference>
<protein>
    <submittedName>
        <fullName evidence="2">GNAT acetyltransferase</fullName>
    </submittedName>
</protein>
<dbReference type="Pfam" id="PF12746">
    <property type="entry name" value="GNAT_acetyltran"/>
    <property type="match status" value="1"/>
</dbReference>
<dbReference type="PANTHER" id="PTHR31143:SF2">
    <property type="entry name" value="FR47-LIKE DOMAIN-CONTAINING PROTEIN-RELATED"/>
    <property type="match status" value="1"/>
</dbReference>
<dbReference type="GeneID" id="42306832"/>
<accession>A0A0D1XSH2</accession>
<keyword evidence="2" id="KW-0808">Transferase</keyword>
<gene>
    <name evidence="1" type="ORF">AF333_16810</name>
    <name evidence="2" type="ORF">SAMN04487909_12560</name>
</gene>
<keyword evidence="3" id="KW-1185">Reference proteome</keyword>
<dbReference type="STRING" id="47500.AF333_16810"/>
<dbReference type="Proteomes" id="UP000182836">
    <property type="component" value="Unassembled WGS sequence"/>
</dbReference>
<dbReference type="Gene3D" id="3.40.630.30">
    <property type="match status" value="1"/>
</dbReference>
<evidence type="ECO:0000313" key="1">
    <source>
        <dbReference type="EMBL" id="KON96895.1"/>
    </source>
</evidence>
<dbReference type="InterPro" id="IPR027365">
    <property type="entry name" value="GNAT_acetyltra_YdfB-like"/>
</dbReference>
<organism evidence="1 3">
    <name type="scientific">Aneurinibacillus migulanus</name>
    <name type="common">Bacillus migulanus</name>
    <dbReference type="NCBI Taxonomy" id="47500"/>
    <lineage>
        <taxon>Bacteria</taxon>
        <taxon>Bacillati</taxon>
        <taxon>Bacillota</taxon>
        <taxon>Bacilli</taxon>
        <taxon>Bacillales</taxon>
        <taxon>Paenibacillaceae</taxon>
        <taxon>Aneurinibacillus group</taxon>
        <taxon>Aneurinibacillus</taxon>
    </lineage>
</organism>
<dbReference type="EMBL" id="LGUG01000004">
    <property type="protein sequence ID" value="KON96895.1"/>
    <property type="molecule type" value="Genomic_DNA"/>
</dbReference>
<evidence type="ECO:0000313" key="2">
    <source>
        <dbReference type="EMBL" id="SDJ69552.1"/>
    </source>
</evidence>
<evidence type="ECO:0000313" key="4">
    <source>
        <dbReference type="Proteomes" id="UP000182836"/>
    </source>
</evidence>
<name>A0A0D1XSH2_ANEMI</name>
<dbReference type="InterPro" id="IPR016181">
    <property type="entry name" value="Acyl_CoA_acyltransferase"/>
</dbReference>
<dbReference type="RefSeq" id="WP_043065211.1">
    <property type="nucleotide sequence ID" value="NZ_BJOA01000271.1"/>
</dbReference>
<dbReference type="PATRIC" id="fig|47500.12.peg.1856"/>